<proteinExistence type="inferred from homology"/>
<comment type="similarity">
    <text evidence="1">Belongs to the RpoE family.</text>
</comment>
<feature type="compositionally biased region" description="Acidic residues" evidence="7">
    <location>
        <begin position="90"/>
        <end position="125"/>
    </location>
</feature>
<keyword evidence="5" id="KW-0804">Transcription</keyword>
<evidence type="ECO:0000256" key="5">
    <source>
        <dbReference type="ARBA" id="ARBA00023163"/>
    </source>
</evidence>
<protein>
    <recommendedName>
        <fullName evidence="6">RNAP delta factor</fullName>
    </recommendedName>
</protein>
<dbReference type="GO" id="GO:0000428">
    <property type="term" value="C:DNA-directed RNA polymerase complex"/>
    <property type="evidence" value="ECO:0007669"/>
    <property type="project" value="UniProtKB-KW"/>
</dbReference>
<feature type="region of interest" description="Disordered" evidence="7">
    <location>
        <begin position="87"/>
        <end position="125"/>
    </location>
</feature>
<evidence type="ECO:0000256" key="2">
    <source>
        <dbReference type="ARBA" id="ARBA00022478"/>
    </source>
</evidence>
<gene>
    <name evidence="9" type="primary">rpoE</name>
    <name evidence="9" type="ORF">IAD15_03245</name>
</gene>
<keyword evidence="4 9" id="KW-0548">Nucleotidyltransferase</keyword>
<evidence type="ECO:0000313" key="10">
    <source>
        <dbReference type="Proteomes" id="UP000824175"/>
    </source>
</evidence>
<dbReference type="EMBL" id="DVMJ01000022">
    <property type="protein sequence ID" value="HIU13066.1"/>
    <property type="molecule type" value="Genomic_DNA"/>
</dbReference>
<evidence type="ECO:0000256" key="3">
    <source>
        <dbReference type="ARBA" id="ARBA00022679"/>
    </source>
</evidence>
<dbReference type="GO" id="GO:0016779">
    <property type="term" value="F:nucleotidyltransferase activity"/>
    <property type="evidence" value="ECO:0007669"/>
    <property type="project" value="UniProtKB-KW"/>
</dbReference>
<dbReference type="GO" id="GO:0006355">
    <property type="term" value="P:regulation of DNA-templated transcription"/>
    <property type="evidence" value="ECO:0007669"/>
    <property type="project" value="InterPro"/>
</dbReference>
<reference evidence="9" key="2">
    <citation type="journal article" date="2021" name="PeerJ">
        <title>Extensive microbial diversity within the chicken gut microbiome revealed by metagenomics and culture.</title>
        <authorList>
            <person name="Gilroy R."/>
            <person name="Ravi A."/>
            <person name="Getino M."/>
            <person name="Pursley I."/>
            <person name="Horton D.L."/>
            <person name="Alikhan N.F."/>
            <person name="Baker D."/>
            <person name="Gharbi K."/>
            <person name="Hall N."/>
            <person name="Watson M."/>
            <person name="Adriaenssens E.M."/>
            <person name="Foster-Nyarko E."/>
            <person name="Jarju S."/>
            <person name="Secka A."/>
            <person name="Antonio M."/>
            <person name="Oren A."/>
            <person name="Chaudhuri R.R."/>
            <person name="La Ragione R."/>
            <person name="Hildebrand F."/>
            <person name="Pallen M.J."/>
        </authorList>
    </citation>
    <scope>NUCLEOTIDE SEQUENCE</scope>
    <source>
        <strain evidence="9">CHK195-11698</strain>
    </source>
</reference>
<dbReference type="InterPro" id="IPR029757">
    <property type="entry name" value="RpoE"/>
</dbReference>
<evidence type="ECO:0000259" key="8">
    <source>
        <dbReference type="PROSITE" id="PS51913"/>
    </source>
</evidence>
<feature type="domain" description="HTH HARE-type" evidence="8">
    <location>
        <begin position="6"/>
        <end position="73"/>
    </location>
</feature>
<dbReference type="InterPro" id="IPR038087">
    <property type="entry name" value="RNAP_delta_N_dom_sf"/>
</dbReference>
<organism evidence="9 10">
    <name type="scientific">Candidatus Fimiplasma intestinipullorum</name>
    <dbReference type="NCBI Taxonomy" id="2840825"/>
    <lineage>
        <taxon>Bacteria</taxon>
        <taxon>Bacillati</taxon>
        <taxon>Bacillota</taxon>
        <taxon>Clostridia</taxon>
        <taxon>Eubacteriales</taxon>
        <taxon>Candidatus Fimiplasma</taxon>
    </lineage>
</organism>
<keyword evidence="3 9" id="KW-0808">Transferase</keyword>
<evidence type="ECO:0000313" key="9">
    <source>
        <dbReference type="EMBL" id="HIU13066.1"/>
    </source>
</evidence>
<dbReference type="AlphaFoldDB" id="A0A9D1HMX8"/>
<evidence type="ECO:0000256" key="6">
    <source>
        <dbReference type="ARBA" id="ARBA00031937"/>
    </source>
</evidence>
<accession>A0A9D1HMX8</accession>
<name>A0A9D1HMX8_9FIRM</name>
<dbReference type="InterPro" id="IPR007759">
    <property type="entry name" value="Asxl_HARE-HTH"/>
</dbReference>
<sequence length="125" mass="14887">MDYSQVSMLDVAYDLMMHKKKAVDFNKLYKEVCEIKGFDEAASQENQSLFYTNITLDGRFITTGENRWDLRERHKFEDVHIDMNDIYADYQDDDDRDPNSEEEEEFFDEEEQDDGTFADTDSFDD</sequence>
<evidence type="ECO:0000256" key="1">
    <source>
        <dbReference type="ARBA" id="ARBA00009828"/>
    </source>
</evidence>
<dbReference type="PROSITE" id="PS51913">
    <property type="entry name" value="HTH_HARE"/>
    <property type="match status" value="1"/>
</dbReference>
<evidence type="ECO:0000256" key="4">
    <source>
        <dbReference type="ARBA" id="ARBA00022695"/>
    </source>
</evidence>
<reference evidence="9" key="1">
    <citation type="submission" date="2020-10" db="EMBL/GenBank/DDBJ databases">
        <authorList>
            <person name="Gilroy R."/>
        </authorList>
    </citation>
    <scope>NUCLEOTIDE SEQUENCE</scope>
    <source>
        <strain evidence="9">CHK195-11698</strain>
    </source>
</reference>
<keyword evidence="2 9" id="KW-0240">DNA-directed RNA polymerase</keyword>
<dbReference type="GO" id="GO:0006351">
    <property type="term" value="P:DNA-templated transcription"/>
    <property type="evidence" value="ECO:0007669"/>
    <property type="project" value="InterPro"/>
</dbReference>
<evidence type="ECO:0000256" key="7">
    <source>
        <dbReference type="SAM" id="MobiDB-lite"/>
    </source>
</evidence>
<comment type="caution">
    <text evidence="9">The sequence shown here is derived from an EMBL/GenBank/DDBJ whole genome shotgun (WGS) entry which is preliminary data.</text>
</comment>
<dbReference type="Proteomes" id="UP000824175">
    <property type="component" value="Unassembled WGS sequence"/>
</dbReference>
<dbReference type="Gene3D" id="1.10.10.1250">
    <property type="entry name" value="RNA polymerase, subunit delta, N-terminal domain"/>
    <property type="match status" value="1"/>
</dbReference>
<dbReference type="NCBIfam" id="TIGR04567">
    <property type="entry name" value="RNAP_delt_lowGC"/>
    <property type="match status" value="1"/>
</dbReference>